<evidence type="ECO:0000313" key="13">
    <source>
        <dbReference type="Proteomes" id="UP001142489"/>
    </source>
</evidence>
<feature type="compositionally biased region" description="Basic and acidic residues" evidence="10">
    <location>
        <begin position="288"/>
        <end position="301"/>
    </location>
</feature>
<dbReference type="PANTHER" id="PTHR31196:SF2">
    <property type="entry name" value="RNA POLYMERASE II NUCLEAR LOCALIZATION PROTEIN SLC7A6OS-RELATED"/>
    <property type="match status" value="1"/>
</dbReference>
<dbReference type="GO" id="GO:0032502">
    <property type="term" value="P:developmental process"/>
    <property type="evidence" value="ECO:0007669"/>
    <property type="project" value="TreeGrafter"/>
</dbReference>
<evidence type="ECO:0000256" key="1">
    <source>
        <dbReference type="ARBA" id="ARBA00003202"/>
    </source>
</evidence>
<dbReference type="Proteomes" id="UP001142489">
    <property type="component" value="Unassembled WGS sequence"/>
</dbReference>
<evidence type="ECO:0000256" key="2">
    <source>
        <dbReference type="ARBA" id="ARBA00004123"/>
    </source>
</evidence>
<evidence type="ECO:0000256" key="3">
    <source>
        <dbReference type="ARBA" id="ARBA00004496"/>
    </source>
</evidence>
<feature type="region of interest" description="Disordered" evidence="10">
    <location>
        <begin position="119"/>
        <end position="152"/>
    </location>
</feature>
<gene>
    <name evidence="12" type="ORF">JRQ81_006355</name>
</gene>
<dbReference type="GO" id="GO:0015031">
    <property type="term" value="P:protein transport"/>
    <property type="evidence" value="ECO:0007669"/>
    <property type="project" value="UniProtKB-KW"/>
</dbReference>
<evidence type="ECO:0000256" key="10">
    <source>
        <dbReference type="SAM" id="MobiDB-lite"/>
    </source>
</evidence>
<comment type="subcellular location">
    <subcellularLocation>
        <location evidence="3">Cytoplasm</location>
    </subcellularLocation>
    <subcellularLocation>
        <location evidence="2">Nucleus</location>
    </subcellularLocation>
</comment>
<evidence type="ECO:0000256" key="9">
    <source>
        <dbReference type="ARBA" id="ARBA00023242"/>
    </source>
</evidence>
<reference evidence="12" key="1">
    <citation type="journal article" date="2023" name="DNA Res.">
        <title>Chromosome-level genome assembly of Phrynocephalus forsythii using third-generation DNA sequencing and Hi-C analysis.</title>
        <authorList>
            <person name="Qi Y."/>
            <person name="Zhao W."/>
            <person name="Zhao Y."/>
            <person name="Niu C."/>
            <person name="Cao S."/>
            <person name="Zhang Y."/>
        </authorList>
    </citation>
    <scope>NUCLEOTIDE SEQUENCE</scope>
    <source>
        <tissue evidence="12">Muscle</tissue>
    </source>
</reference>
<dbReference type="Pfam" id="PF08574">
    <property type="entry name" value="Iwr1"/>
    <property type="match status" value="1"/>
</dbReference>
<keyword evidence="6" id="KW-0813">Transport</keyword>
<evidence type="ECO:0000256" key="4">
    <source>
        <dbReference type="ARBA" id="ARBA00010218"/>
    </source>
</evidence>
<accession>A0A9Q0XHU8</accession>
<proteinExistence type="inferred from homology"/>
<evidence type="ECO:0000256" key="6">
    <source>
        <dbReference type="ARBA" id="ARBA00022448"/>
    </source>
</evidence>
<evidence type="ECO:0000256" key="8">
    <source>
        <dbReference type="ARBA" id="ARBA00022927"/>
    </source>
</evidence>
<keyword evidence="9" id="KW-0539">Nucleus</keyword>
<feature type="domain" description="Transcription factor Iwr1" evidence="11">
    <location>
        <begin position="215"/>
        <end position="278"/>
    </location>
</feature>
<feature type="compositionally biased region" description="Acidic residues" evidence="10">
    <location>
        <begin position="257"/>
        <end position="266"/>
    </location>
</feature>
<name>A0A9Q0XHU8_9SAUR</name>
<organism evidence="12 13">
    <name type="scientific">Phrynocephalus forsythii</name>
    <dbReference type="NCBI Taxonomy" id="171643"/>
    <lineage>
        <taxon>Eukaryota</taxon>
        <taxon>Metazoa</taxon>
        <taxon>Chordata</taxon>
        <taxon>Craniata</taxon>
        <taxon>Vertebrata</taxon>
        <taxon>Euteleostomi</taxon>
        <taxon>Lepidosauria</taxon>
        <taxon>Squamata</taxon>
        <taxon>Bifurcata</taxon>
        <taxon>Unidentata</taxon>
        <taxon>Episquamata</taxon>
        <taxon>Toxicofera</taxon>
        <taxon>Iguania</taxon>
        <taxon>Acrodonta</taxon>
        <taxon>Agamidae</taxon>
        <taxon>Agaminae</taxon>
        <taxon>Phrynocephalus</taxon>
    </lineage>
</organism>
<keyword evidence="13" id="KW-1185">Reference proteome</keyword>
<keyword evidence="7" id="KW-0963">Cytoplasm</keyword>
<feature type="compositionally biased region" description="Acidic residues" evidence="10">
    <location>
        <begin position="275"/>
        <end position="287"/>
    </location>
</feature>
<dbReference type="GO" id="GO:0005634">
    <property type="term" value="C:nucleus"/>
    <property type="evidence" value="ECO:0007669"/>
    <property type="project" value="UniProtKB-SubCell"/>
</dbReference>
<dbReference type="OrthoDB" id="6255506at2759"/>
<evidence type="ECO:0000259" key="11">
    <source>
        <dbReference type="Pfam" id="PF08574"/>
    </source>
</evidence>
<evidence type="ECO:0000256" key="5">
    <source>
        <dbReference type="ARBA" id="ARBA00017036"/>
    </source>
</evidence>
<evidence type="ECO:0000313" key="12">
    <source>
        <dbReference type="EMBL" id="KAJ7312025.1"/>
    </source>
</evidence>
<evidence type="ECO:0000256" key="7">
    <source>
        <dbReference type="ARBA" id="ARBA00022490"/>
    </source>
</evidence>
<protein>
    <recommendedName>
        <fullName evidence="5">Probable RNA polymerase II nuclear localization protein SLC7A6OS</fullName>
    </recommendedName>
</protein>
<feature type="region of interest" description="Disordered" evidence="10">
    <location>
        <begin position="257"/>
        <end position="301"/>
    </location>
</feature>
<dbReference type="AlphaFoldDB" id="A0A9Q0XHU8"/>
<comment type="function">
    <text evidence="1">Directs RNA polymerase II nuclear import.</text>
</comment>
<dbReference type="EMBL" id="JAPFRF010000013">
    <property type="protein sequence ID" value="KAJ7312025.1"/>
    <property type="molecule type" value="Genomic_DNA"/>
</dbReference>
<sequence length="327" mass="37240">MERAAVLRVKRKRGGPSPAEALVLLACKRLRTEQGAASAGGDGVEKNLFKLVATVASEDEPVQKYVQEAMVKDKASQLLRPSLGSAQRIIQDIRCSKQTRRQESRYRLVASHRPNFTDGESALVAADADPKGSKESEHLECRAKKDTSQKERSADSECCGKFQLLDIVQEEDVEQDTSLQKPDDPEVILCNAVEMIRQHLTVSDSSEAVKENSKEEYVYDIYYMETDSLGWINNILSVQPYTQDFELVDEDRIPEETYEDEDDENSENNWRNDYPDEDDFLPDDENELDHGSASDEDSGYVRRTWEKYQADVLREFEYDGLEELDSD</sequence>
<comment type="caution">
    <text evidence="12">The sequence shown here is derived from an EMBL/GenBank/DDBJ whole genome shotgun (WGS) entry which is preliminary data.</text>
</comment>
<feature type="compositionally biased region" description="Basic and acidic residues" evidence="10">
    <location>
        <begin position="128"/>
        <end position="152"/>
    </location>
</feature>
<dbReference type="GO" id="GO:0005737">
    <property type="term" value="C:cytoplasm"/>
    <property type="evidence" value="ECO:0007669"/>
    <property type="project" value="UniProtKB-SubCell"/>
</dbReference>
<dbReference type="InterPro" id="IPR013883">
    <property type="entry name" value="TF_Iwr1_dom"/>
</dbReference>
<dbReference type="PANTHER" id="PTHR31196">
    <property type="entry name" value="RNA POLYMERASE II NUCLEAR LOCALIZATION PROTEIN SLC7A6OS-RELATED"/>
    <property type="match status" value="1"/>
</dbReference>
<comment type="similarity">
    <text evidence="4">Belongs to the IWR1/SLC7A6OS family.</text>
</comment>
<dbReference type="InterPro" id="IPR040218">
    <property type="entry name" value="SLC7A6OS"/>
</dbReference>
<keyword evidence="8" id="KW-0653">Protein transport</keyword>